<comment type="caution">
    <text evidence="1">The sequence shown here is derived from an EMBL/GenBank/DDBJ whole genome shotgun (WGS) entry which is preliminary data.</text>
</comment>
<accession>A0A7Y9ZJD7</accession>
<evidence type="ECO:0000313" key="2">
    <source>
        <dbReference type="Proteomes" id="UP000562045"/>
    </source>
</evidence>
<dbReference type="GO" id="GO:0030638">
    <property type="term" value="P:polyketide metabolic process"/>
    <property type="evidence" value="ECO:0007669"/>
    <property type="project" value="InterPro"/>
</dbReference>
<protein>
    <submittedName>
        <fullName evidence="1">Putative ester cyclase</fullName>
    </submittedName>
</protein>
<dbReference type="InterPro" id="IPR032710">
    <property type="entry name" value="NTF2-like_dom_sf"/>
</dbReference>
<dbReference type="AlphaFoldDB" id="A0A7Y9ZJD7"/>
<name>A0A7Y9ZJD7_9ACTN</name>
<dbReference type="SUPFAM" id="SSF54427">
    <property type="entry name" value="NTF2-like"/>
    <property type="match status" value="1"/>
</dbReference>
<dbReference type="PANTHER" id="PTHR38436:SF1">
    <property type="entry name" value="ESTER CYCLASE"/>
    <property type="match status" value="1"/>
</dbReference>
<dbReference type="PANTHER" id="PTHR38436">
    <property type="entry name" value="POLYKETIDE CYCLASE SNOAL-LIKE DOMAIN"/>
    <property type="match status" value="1"/>
</dbReference>
<gene>
    <name evidence="1" type="ORF">BJ993_002105</name>
</gene>
<dbReference type="InterPro" id="IPR009959">
    <property type="entry name" value="Cyclase_SnoaL-like"/>
</dbReference>
<proteinExistence type="predicted"/>
<reference evidence="1 2" key="1">
    <citation type="submission" date="2020-07" db="EMBL/GenBank/DDBJ databases">
        <title>Sequencing the genomes of 1000 actinobacteria strains.</title>
        <authorList>
            <person name="Klenk H.-P."/>
        </authorList>
    </citation>
    <scope>NUCLEOTIDE SEQUENCE [LARGE SCALE GENOMIC DNA]</scope>
    <source>
        <strain evidence="1 2">DSM 15131</strain>
    </source>
</reference>
<dbReference type="Gene3D" id="3.10.450.50">
    <property type="match status" value="1"/>
</dbReference>
<dbReference type="Pfam" id="PF07366">
    <property type="entry name" value="SnoaL"/>
    <property type="match status" value="1"/>
</dbReference>
<dbReference type="RefSeq" id="WP_179648734.1">
    <property type="nucleotide sequence ID" value="NZ_JACBZM010000001.1"/>
</dbReference>
<dbReference type="EMBL" id="JACBZM010000001">
    <property type="protein sequence ID" value="NYI45025.1"/>
    <property type="molecule type" value="Genomic_DNA"/>
</dbReference>
<organism evidence="1 2">
    <name type="scientific">Nocardioides aromaticivorans</name>
    <dbReference type="NCBI Taxonomy" id="200618"/>
    <lineage>
        <taxon>Bacteria</taxon>
        <taxon>Bacillati</taxon>
        <taxon>Actinomycetota</taxon>
        <taxon>Actinomycetes</taxon>
        <taxon>Propionibacteriales</taxon>
        <taxon>Nocardioidaceae</taxon>
        <taxon>Nocardioides</taxon>
    </lineage>
</organism>
<sequence length="136" mass="15314">MTVQDNKQLVHDFYAALVREDYDAAAAMCHEKFVFYNQIDTPRPGAAGFVAAEKKHLDAFKGFSMGVETIGEGDKVAAYVIFEGDQCKEFYGVEPRGAHLRMSMLNLFTIEDGLISEKRAHYDRYDHIEQLQSGVA</sequence>
<evidence type="ECO:0000313" key="1">
    <source>
        <dbReference type="EMBL" id="NYI45025.1"/>
    </source>
</evidence>
<dbReference type="Proteomes" id="UP000562045">
    <property type="component" value="Unassembled WGS sequence"/>
</dbReference>